<evidence type="ECO:0008006" key="3">
    <source>
        <dbReference type="Google" id="ProtNLM"/>
    </source>
</evidence>
<dbReference type="Proteomes" id="UP000620262">
    <property type="component" value="Unassembled WGS sequence"/>
</dbReference>
<accession>A0ABR9IS78</accession>
<dbReference type="RefSeq" id="WP_192729814.1">
    <property type="nucleotide sequence ID" value="NZ_BAAAVL010000005.1"/>
</dbReference>
<evidence type="ECO:0000313" key="1">
    <source>
        <dbReference type="EMBL" id="MBE1506058.1"/>
    </source>
</evidence>
<gene>
    <name evidence="1" type="ORF">H4W29_003239</name>
</gene>
<name>A0ABR9IS78_RHIVS</name>
<keyword evidence="2" id="KW-1185">Reference proteome</keyword>
<dbReference type="EMBL" id="JADBEC010000001">
    <property type="protein sequence ID" value="MBE1506058.1"/>
    <property type="molecule type" value="Genomic_DNA"/>
</dbReference>
<organism evidence="1 2">
    <name type="scientific">Rhizobium viscosum</name>
    <name type="common">Arthrobacter viscosus</name>
    <dbReference type="NCBI Taxonomy" id="1673"/>
    <lineage>
        <taxon>Bacteria</taxon>
        <taxon>Pseudomonadati</taxon>
        <taxon>Pseudomonadota</taxon>
        <taxon>Alphaproteobacteria</taxon>
        <taxon>Hyphomicrobiales</taxon>
        <taxon>Rhizobiaceae</taxon>
        <taxon>Rhizobium/Agrobacterium group</taxon>
        <taxon>Rhizobium</taxon>
    </lineage>
</organism>
<reference evidence="1 2" key="1">
    <citation type="submission" date="2020-10" db="EMBL/GenBank/DDBJ databases">
        <title>Sequencing the genomes of 1000 actinobacteria strains.</title>
        <authorList>
            <person name="Klenk H.-P."/>
        </authorList>
    </citation>
    <scope>NUCLEOTIDE SEQUENCE [LARGE SCALE GENOMIC DNA]</scope>
    <source>
        <strain evidence="1 2">DSM 7307</strain>
    </source>
</reference>
<proteinExistence type="predicted"/>
<sequence>MDRGLPCLARITIALLGRTKTVDDPSHEAVFTAFENQGHIKLTFFIFVSRRAYNLCAMLQQWAFWHATYAEYDSEMTMAQSHAP</sequence>
<comment type="caution">
    <text evidence="1">The sequence shown here is derived from an EMBL/GenBank/DDBJ whole genome shotgun (WGS) entry which is preliminary data.</text>
</comment>
<evidence type="ECO:0000313" key="2">
    <source>
        <dbReference type="Proteomes" id="UP000620262"/>
    </source>
</evidence>
<protein>
    <recommendedName>
        <fullName evidence="3">Transposase</fullName>
    </recommendedName>
</protein>